<evidence type="ECO:0000259" key="10">
    <source>
        <dbReference type="PROSITE" id="PS50968"/>
    </source>
</evidence>
<dbReference type="KEGG" id="xdi:EZH22_24860"/>
<evidence type="ECO:0000256" key="8">
    <source>
        <dbReference type="ARBA" id="ARBA00023267"/>
    </source>
</evidence>
<evidence type="ECO:0000313" key="11">
    <source>
        <dbReference type="EMBL" id="QRG06174.1"/>
    </source>
</evidence>
<evidence type="ECO:0000256" key="1">
    <source>
        <dbReference type="ARBA" id="ARBA00003761"/>
    </source>
</evidence>
<dbReference type="InterPro" id="IPR001882">
    <property type="entry name" value="Biotin_BS"/>
</dbReference>
<dbReference type="PRINTS" id="PR01071">
    <property type="entry name" value="ACOABIOTINCC"/>
</dbReference>
<evidence type="ECO:0000256" key="9">
    <source>
        <dbReference type="RuleBase" id="RU364072"/>
    </source>
</evidence>
<accession>A0A974SIG5</accession>
<dbReference type="Pfam" id="PF00364">
    <property type="entry name" value="Biotin_lipoyl"/>
    <property type="match status" value="1"/>
</dbReference>
<organism evidence="11 12">
    <name type="scientific">Xanthobacter dioxanivorans</name>
    <dbReference type="NCBI Taxonomy" id="2528964"/>
    <lineage>
        <taxon>Bacteria</taxon>
        <taxon>Pseudomonadati</taxon>
        <taxon>Pseudomonadota</taxon>
        <taxon>Alphaproteobacteria</taxon>
        <taxon>Hyphomicrobiales</taxon>
        <taxon>Xanthobacteraceae</taxon>
        <taxon>Xanthobacter</taxon>
    </lineage>
</organism>
<keyword evidence="4 9" id="KW-0444">Lipid biosynthesis</keyword>
<sequence length="155" mass="16053">MMKPPHSPIDTAVVKEIAELLSSSDLTEIEVEHEGLRIRVVRAPAPVTFAQAAPLAPAVLAAAPVAVAAAEVADLSKHPGVVPSPMVGTAYLSPEPGAAPFIEIGATVKEGQTVLIIEAMKTMNAIPAPRTGTVTRILVGNAQPVEYGEPLLIIE</sequence>
<protein>
    <recommendedName>
        <fullName evidence="3 9">Biotin carboxyl carrier protein of acetyl-CoA carboxylase</fullName>
    </recommendedName>
</protein>
<dbReference type="NCBIfam" id="TIGR00531">
    <property type="entry name" value="BCCP"/>
    <property type="match status" value="1"/>
</dbReference>
<comment type="function">
    <text evidence="1 9">This protein is a component of the acetyl coenzyme A carboxylase complex; first, biotin carboxylase catalyzes the carboxylation of the carrier protein and then the transcarboxylase transfers the carboxyl group to form malonyl-CoA.</text>
</comment>
<keyword evidence="7 9" id="KW-0275">Fatty acid biosynthesis</keyword>
<keyword evidence="8 9" id="KW-0092">Biotin</keyword>
<evidence type="ECO:0000256" key="3">
    <source>
        <dbReference type="ARBA" id="ARBA00017562"/>
    </source>
</evidence>
<evidence type="ECO:0000256" key="7">
    <source>
        <dbReference type="ARBA" id="ARBA00023160"/>
    </source>
</evidence>
<dbReference type="Gene3D" id="2.40.50.100">
    <property type="match status" value="1"/>
</dbReference>
<dbReference type="GO" id="GO:0003989">
    <property type="term" value="F:acetyl-CoA carboxylase activity"/>
    <property type="evidence" value="ECO:0007669"/>
    <property type="project" value="InterPro"/>
</dbReference>
<name>A0A974SIG5_9HYPH</name>
<dbReference type="GO" id="GO:0006633">
    <property type="term" value="P:fatty acid biosynthetic process"/>
    <property type="evidence" value="ECO:0007669"/>
    <property type="project" value="UniProtKB-KW"/>
</dbReference>
<dbReference type="SUPFAM" id="SSF51230">
    <property type="entry name" value="Single hybrid motif"/>
    <property type="match status" value="1"/>
</dbReference>
<dbReference type="EMBL" id="CP063362">
    <property type="protein sequence ID" value="QRG06174.1"/>
    <property type="molecule type" value="Genomic_DNA"/>
</dbReference>
<dbReference type="AlphaFoldDB" id="A0A974SIG5"/>
<evidence type="ECO:0000256" key="2">
    <source>
        <dbReference type="ARBA" id="ARBA00005194"/>
    </source>
</evidence>
<dbReference type="PROSITE" id="PS50968">
    <property type="entry name" value="BIOTINYL_LIPOYL"/>
    <property type="match status" value="1"/>
</dbReference>
<dbReference type="InterPro" id="IPR001249">
    <property type="entry name" value="AcCoA_biotinCC"/>
</dbReference>
<evidence type="ECO:0000313" key="12">
    <source>
        <dbReference type="Proteomes" id="UP000596427"/>
    </source>
</evidence>
<dbReference type="CDD" id="cd06850">
    <property type="entry name" value="biotinyl_domain"/>
    <property type="match status" value="1"/>
</dbReference>
<keyword evidence="5 9" id="KW-0276">Fatty acid metabolism</keyword>
<dbReference type="Proteomes" id="UP000596427">
    <property type="component" value="Chromosome"/>
</dbReference>
<dbReference type="InterPro" id="IPR000089">
    <property type="entry name" value="Biotin_lipoyl"/>
</dbReference>
<gene>
    <name evidence="11" type="primary">accB</name>
    <name evidence="11" type="ORF">EZH22_24860</name>
</gene>
<dbReference type="InterPro" id="IPR050709">
    <property type="entry name" value="Biotin_Carboxyl_Carrier/Decarb"/>
</dbReference>
<dbReference type="PROSITE" id="PS00188">
    <property type="entry name" value="BIOTIN"/>
    <property type="match status" value="1"/>
</dbReference>
<evidence type="ECO:0000256" key="6">
    <source>
        <dbReference type="ARBA" id="ARBA00023098"/>
    </source>
</evidence>
<comment type="pathway">
    <text evidence="2 9">Lipid metabolism; fatty acid biosynthesis.</text>
</comment>
<dbReference type="GO" id="GO:0009317">
    <property type="term" value="C:acetyl-CoA carboxylase complex"/>
    <property type="evidence" value="ECO:0007669"/>
    <property type="project" value="InterPro"/>
</dbReference>
<dbReference type="InterPro" id="IPR011053">
    <property type="entry name" value="Single_hybrid_motif"/>
</dbReference>
<evidence type="ECO:0000256" key="4">
    <source>
        <dbReference type="ARBA" id="ARBA00022516"/>
    </source>
</evidence>
<proteinExistence type="predicted"/>
<dbReference type="PANTHER" id="PTHR45266">
    <property type="entry name" value="OXALOACETATE DECARBOXYLASE ALPHA CHAIN"/>
    <property type="match status" value="1"/>
</dbReference>
<reference evidence="11 12" key="1">
    <citation type="submission" date="2020-10" db="EMBL/GenBank/DDBJ databases">
        <title>Degradation of 1,4-Dioxane by Xanthobacter sp. YN2, via a Novel Group-2 Soluble Di-Iron Monooxygenase.</title>
        <authorList>
            <person name="Ma F."/>
            <person name="Wang Y."/>
            <person name="Yang J."/>
            <person name="Guo H."/>
            <person name="Su D."/>
            <person name="Yu L."/>
        </authorList>
    </citation>
    <scope>NUCLEOTIDE SEQUENCE [LARGE SCALE GENOMIC DNA]</scope>
    <source>
        <strain evidence="11 12">YN2</strain>
    </source>
</reference>
<keyword evidence="6 9" id="KW-0443">Lipid metabolism</keyword>
<feature type="domain" description="Lipoyl-binding" evidence="10">
    <location>
        <begin position="79"/>
        <end position="155"/>
    </location>
</feature>
<evidence type="ECO:0000256" key="5">
    <source>
        <dbReference type="ARBA" id="ARBA00022832"/>
    </source>
</evidence>
<dbReference type="PANTHER" id="PTHR45266:SF3">
    <property type="entry name" value="OXALOACETATE DECARBOXYLASE ALPHA CHAIN"/>
    <property type="match status" value="1"/>
</dbReference>
<keyword evidence="12" id="KW-1185">Reference proteome</keyword>